<dbReference type="AlphaFoldDB" id="A0A371EJG9"/>
<dbReference type="Proteomes" id="UP000257109">
    <property type="component" value="Unassembled WGS sequence"/>
</dbReference>
<sequence length="79" mass="9529">MGKLRDATWPLTKWEVFLVAYENSKICKENVKHFHDNMILRNEFKVDQKVLLFNSRLTLIRFVLLEEDDHLKIKLLKSK</sequence>
<dbReference type="EMBL" id="QJKJ01013555">
    <property type="protein sequence ID" value="RDX66182.1"/>
    <property type="molecule type" value="Genomic_DNA"/>
</dbReference>
<dbReference type="OrthoDB" id="1741700at2759"/>
<evidence type="ECO:0000313" key="1">
    <source>
        <dbReference type="EMBL" id="RDX66182.1"/>
    </source>
</evidence>
<gene>
    <name evidence="1" type="ORF">CR513_55076</name>
</gene>
<keyword evidence="2" id="KW-1185">Reference proteome</keyword>
<proteinExistence type="predicted"/>
<comment type="caution">
    <text evidence="1">The sequence shown here is derived from an EMBL/GenBank/DDBJ whole genome shotgun (WGS) entry which is preliminary data.</text>
</comment>
<reference evidence="1" key="1">
    <citation type="submission" date="2018-05" db="EMBL/GenBank/DDBJ databases">
        <title>Draft genome of Mucuna pruriens seed.</title>
        <authorList>
            <person name="Nnadi N.E."/>
            <person name="Vos R."/>
            <person name="Hasami M.H."/>
            <person name="Devisetty U.K."/>
            <person name="Aguiy J.C."/>
        </authorList>
    </citation>
    <scope>NUCLEOTIDE SEQUENCE [LARGE SCALE GENOMIC DNA]</scope>
    <source>
        <strain evidence="1">JCA_2017</strain>
    </source>
</reference>
<organism evidence="1 2">
    <name type="scientific">Mucuna pruriens</name>
    <name type="common">Velvet bean</name>
    <name type="synonym">Dolichos pruriens</name>
    <dbReference type="NCBI Taxonomy" id="157652"/>
    <lineage>
        <taxon>Eukaryota</taxon>
        <taxon>Viridiplantae</taxon>
        <taxon>Streptophyta</taxon>
        <taxon>Embryophyta</taxon>
        <taxon>Tracheophyta</taxon>
        <taxon>Spermatophyta</taxon>
        <taxon>Magnoliopsida</taxon>
        <taxon>eudicotyledons</taxon>
        <taxon>Gunneridae</taxon>
        <taxon>Pentapetalae</taxon>
        <taxon>rosids</taxon>
        <taxon>fabids</taxon>
        <taxon>Fabales</taxon>
        <taxon>Fabaceae</taxon>
        <taxon>Papilionoideae</taxon>
        <taxon>50 kb inversion clade</taxon>
        <taxon>NPAAA clade</taxon>
        <taxon>indigoferoid/millettioid clade</taxon>
        <taxon>Phaseoleae</taxon>
        <taxon>Mucuna</taxon>
    </lineage>
</organism>
<name>A0A371EJG9_MUCPR</name>
<evidence type="ECO:0000313" key="2">
    <source>
        <dbReference type="Proteomes" id="UP000257109"/>
    </source>
</evidence>
<protein>
    <submittedName>
        <fullName evidence="1">Uncharacterized protein</fullName>
    </submittedName>
</protein>
<feature type="non-terminal residue" evidence="1">
    <location>
        <position position="1"/>
    </location>
</feature>
<accession>A0A371EJG9</accession>